<dbReference type="Proteomes" id="UP000186030">
    <property type="component" value="Unassembled WGS sequence"/>
</dbReference>
<dbReference type="AlphaFoldDB" id="A0A1Q5SRZ7"/>
<reference evidence="1 2" key="1">
    <citation type="submission" date="2016-11" db="EMBL/GenBank/DDBJ databases">
        <authorList>
            <person name="Kadnikov V."/>
            <person name="Nazina T."/>
        </authorList>
    </citation>
    <scope>NUCLEOTIDE SEQUENCE [LARGE SCALE GENOMIC DNA]</scope>
    <source>
        <strain evidence="1 2">1017</strain>
    </source>
</reference>
<dbReference type="EMBL" id="MQMG01000044">
    <property type="protein sequence ID" value="OKO90732.1"/>
    <property type="molecule type" value="Genomic_DNA"/>
</dbReference>
<evidence type="ECO:0000313" key="2">
    <source>
        <dbReference type="Proteomes" id="UP000186030"/>
    </source>
</evidence>
<protein>
    <submittedName>
        <fullName evidence="1">Uncharacterized protein</fullName>
    </submittedName>
</protein>
<organism evidence="1 2">
    <name type="scientific">Geobacillus proteiniphilus</name>
    <dbReference type="NCBI Taxonomy" id="860353"/>
    <lineage>
        <taxon>Bacteria</taxon>
        <taxon>Bacillati</taxon>
        <taxon>Bacillota</taxon>
        <taxon>Bacilli</taxon>
        <taxon>Bacillales</taxon>
        <taxon>Anoxybacillaceae</taxon>
        <taxon>Geobacillus</taxon>
    </lineage>
</organism>
<comment type="caution">
    <text evidence="1">The sequence shown here is derived from an EMBL/GenBank/DDBJ whole genome shotgun (WGS) entry which is preliminary data.</text>
</comment>
<name>A0A1Q5SRZ7_9BACL</name>
<gene>
    <name evidence="1" type="ORF">BRO54_2992</name>
</gene>
<sequence length="71" mass="8367">MFVCLSYKQSVFTCKTTTMLVEVLQGGWAYDPPHSRYYRFLLHNALHSDACYDDFLFPQLLSDFKIQLSQH</sequence>
<evidence type="ECO:0000313" key="1">
    <source>
        <dbReference type="EMBL" id="OKO90732.1"/>
    </source>
</evidence>
<accession>A0A1Q5SRZ7</accession>
<proteinExistence type="predicted"/>
<reference evidence="2" key="2">
    <citation type="submission" date="2017-01" db="EMBL/GenBank/DDBJ databases">
        <title>Genome sequencing and annotation of Geobacillus sp. 1017, a Hydrocarbon-Oxidizing Thermophilic Bacterium Isolated from a Heavy Oil Reservoir (China).</title>
        <authorList>
            <person name="Kadnikov V.V."/>
            <person name="Mardanov A.V."/>
            <person name="Poltaraus A.B."/>
            <person name="Sokolova D.S."/>
            <person name="Semenova E.M."/>
            <person name="Ravin N.V."/>
            <person name="Tourova T.P."/>
            <person name="Nazina T.N."/>
        </authorList>
    </citation>
    <scope>NUCLEOTIDE SEQUENCE [LARGE SCALE GENOMIC DNA]</scope>
    <source>
        <strain evidence="2">1017</strain>
    </source>
</reference>